<dbReference type="EMBL" id="LUCM01011427">
    <property type="protein sequence ID" value="KAA0183992.1"/>
    <property type="molecule type" value="Genomic_DNA"/>
</dbReference>
<feature type="compositionally biased region" description="Basic and acidic residues" evidence="1">
    <location>
        <begin position="563"/>
        <end position="581"/>
    </location>
</feature>
<protein>
    <submittedName>
        <fullName evidence="2">N-terminal kinase protein</fullName>
    </submittedName>
</protein>
<feature type="region of interest" description="Disordered" evidence="1">
    <location>
        <begin position="463"/>
        <end position="591"/>
    </location>
</feature>
<keyword evidence="2" id="KW-0418">Kinase</keyword>
<keyword evidence="2" id="KW-0808">Transferase</keyword>
<evidence type="ECO:0000313" key="2">
    <source>
        <dbReference type="EMBL" id="KAA0183992.1"/>
    </source>
</evidence>
<dbReference type="PANTHER" id="PTHR12984:SF3">
    <property type="entry name" value="N-TERMINAL KINASE-LIKE PROTEIN"/>
    <property type="match status" value="1"/>
</dbReference>
<feature type="compositionally biased region" description="Polar residues" evidence="1">
    <location>
        <begin position="508"/>
        <end position="517"/>
    </location>
</feature>
<feature type="region of interest" description="Disordered" evidence="1">
    <location>
        <begin position="606"/>
        <end position="698"/>
    </location>
</feature>
<dbReference type="Gene3D" id="1.10.510.10">
    <property type="entry name" value="Transferase(Phosphotransferase) domain 1"/>
    <property type="match status" value="1"/>
</dbReference>
<dbReference type="InterPro" id="IPR016024">
    <property type="entry name" value="ARM-type_fold"/>
</dbReference>
<sequence>MAHNAVRMDAIFVTTAGEWKLGGLDFVHSIGQPPQSNRTLASFSNPTQTGDDPYLPPDGSLVDSWGLGCLIWEIFNPECTLRTRNQLTAADALQRLPKSLLPGYRRLIASPAGARGVKRRLSVAQFLSLSRNAEKDGFFANQYVDTLLFLEEIQLKDSQEKSKFLAKLSEQISNFPDDVCRHKVLPHLLNDLRYGSAGIDALIPVLRIIPLLTDSEFEATVLPGLVQLFASPERATRVRLLEQLPSFVQNLPSKVVESQIFPPVSAGFSDANPLVREATVRAMIHLAPKLTGKLLNETLPRHIISLQTKDDQGGIRTNATVCLAKLASHFSTQVQQGVMLSAFLRVTRDPFAPSRRAAVASLAATQGYYTTEQLACKLLPCLSFLTLDPEKPIRDDAFRTIRGIIDLLEQVSEDPSRSDVFAKDSMSTSTEAKTVNSIGLNAASTLSQWAFSALKFSSRLIASGPSNSSTPSTGAPDVDTSASASSEHSPEHSEIKKTNGMRKPQTGVAAQNSSSLKTEMGTVGVRSPVEKPAPSQTAVVSKEHQTWNQHTNDDDDWGSLEAETPRDDFAHRKSAYLEKNETSSWDWNSSERDEADEAFFDSFLHTDSSKSGAKSSKELSSMHQKQAVSSHHSDPTNSSKLSDWESGDFFKQVSLNDNPTAPRGLENRKQKTSARMVKKHSSPPRKPEKIDDSGWGDW</sequence>
<dbReference type="PANTHER" id="PTHR12984">
    <property type="entry name" value="SCY1-RELATED S/T PROTEIN KINASE-LIKE"/>
    <property type="match status" value="1"/>
</dbReference>
<comment type="caution">
    <text evidence="2">The sequence shown here is derived from an EMBL/GenBank/DDBJ whole genome shotgun (WGS) entry which is preliminary data.</text>
</comment>
<dbReference type="Proteomes" id="UP000728185">
    <property type="component" value="Unassembled WGS sequence"/>
</dbReference>
<dbReference type="GO" id="GO:0016301">
    <property type="term" value="F:kinase activity"/>
    <property type="evidence" value="ECO:0007669"/>
    <property type="project" value="UniProtKB-KW"/>
</dbReference>
<organism evidence="2 3">
    <name type="scientific">Fasciolopsis buskii</name>
    <dbReference type="NCBI Taxonomy" id="27845"/>
    <lineage>
        <taxon>Eukaryota</taxon>
        <taxon>Metazoa</taxon>
        <taxon>Spiralia</taxon>
        <taxon>Lophotrochozoa</taxon>
        <taxon>Platyhelminthes</taxon>
        <taxon>Trematoda</taxon>
        <taxon>Digenea</taxon>
        <taxon>Plagiorchiida</taxon>
        <taxon>Echinostomata</taxon>
        <taxon>Echinostomatoidea</taxon>
        <taxon>Fasciolidae</taxon>
        <taxon>Fasciolopsis</taxon>
    </lineage>
</organism>
<feature type="compositionally biased region" description="Basic residues" evidence="1">
    <location>
        <begin position="670"/>
        <end position="683"/>
    </location>
</feature>
<reference evidence="2" key="1">
    <citation type="submission" date="2019-05" db="EMBL/GenBank/DDBJ databases">
        <title>Annotation for the trematode Fasciolopsis buski.</title>
        <authorList>
            <person name="Choi Y.-J."/>
        </authorList>
    </citation>
    <scope>NUCLEOTIDE SEQUENCE</scope>
    <source>
        <strain evidence="2">HT</strain>
        <tissue evidence="2">Whole worm</tissue>
    </source>
</reference>
<accession>A0A8E0RKJ1</accession>
<feature type="compositionally biased region" description="Polar residues" evidence="1">
    <location>
        <begin position="606"/>
        <end position="641"/>
    </location>
</feature>
<dbReference type="Gene3D" id="1.25.10.10">
    <property type="entry name" value="Leucine-rich Repeat Variant"/>
    <property type="match status" value="1"/>
</dbReference>
<name>A0A8E0RKJ1_9TREM</name>
<evidence type="ECO:0000256" key="1">
    <source>
        <dbReference type="SAM" id="MobiDB-lite"/>
    </source>
</evidence>
<feature type="compositionally biased region" description="Low complexity" evidence="1">
    <location>
        <begin position="463"/>
        <end position="487"/>
    </location>
</feature>
<gene>
    <name evidence="2" type="ORF">FBUS_00379</name>
</gene>
<dbReference type="InterPro" id="IPR051177">
    <property type="entry name" value="CIK-Related_Protein"/>
</dbReference>
<evidence type="ECO:0000313" key="3">
    <source>
        <dbReference type="Proteomes" id="UP000728185"/>
    </source>
</evidence>
<dbReference type="SUPFAM" id="SSF48371">
    <property type="entry name" value="ARM repeat"/>
    <property type="match status" value="1"/>
</dbReference>
<dbReference type="AlphaFoldDB" id="A0A8E0RKJ1"/>
<keyword evidence="3" id="KW-1185">Reference proteome</keyword>
<proteinExistence type="predicted"/>
<dbReference type="InterPro" id="IPR011989">
    <property type="entry name" value="ARM-like"/>
</dbReference>
<dbReference type="OrthoDB" id="447103at2759"/>
<feature type="compositionally biased region" description="Basic and acidic residues" evidence="1">
    <location>
        <begin position="488"/>
        <end position="497"/>
    </location>
</feature>